<evidence type="ECO:0000256" key="3">
    <source>
        <dbReference type="ARBA" id="ARBA00022898"/>
    </source>
</evidence>
<keyword evidence="4 9" id="KW-0456">Lyase</keyword>
<dbReference type="InterPro" id="IPR002986">
    <property type="entry name" value="DAP_deCOOHase_LysA"/>
</dbReference>
<dbReference type="EMBL" id="LN824141">
    <property type="protein sequence ID" value="CEP79140.1"/>
    <property type="molecule type" value="Genomic_DNA"/>
</dbReference>
<dbReference type="OrthoDB" id="9802241at2"/>
<name>A0A0C7P480_DEFTU</name>
<dbReference type="CDD" id="cd06828">
    <property type="entry name" value="PLPDE_III_DapDC"/>
    <property type="match status" value="1"/>
</dbReference>
<dbReference type="PANTHER" id="PTHR43727:SF2">
    <property type="entry name" value="GROUP IV DECARBOXYLASE"/>
    <property type="match status" value="1"/>
</dbReference>
<evidence type="ECO:0000256" key="1">
    <source>
        <dbReference type="ARBA" id="ARBA00001933"/>
    </source>
</evidence>
<dbReference type="InterPro" id="IPR022643">
    <property type="entry name" value="De-COase2_C"/>
</dbReference>
<dbReference type="SUPFAM" id="SSF51419">
    <property type="entry name" value="PLP-binding barrel"/>
    <property type="match status" value="1"/>
</dbReference>
<dbReference type="KEGG" id="dtn:DTL3_1858"/>
<organism evidence="9 10">
    <name type="scientific">Defluviitoga tunisiensis</name>
    <dbReference type="NCBI Taxonomy" id="1006576"/>
    <lineage>
        <taxon>Bacteria</taxon>
        <taxon>Thermotogati</taxon>
        <taxon>Thermotogota</taxon>
        <taxon>Thermotogae</taxon>
        <taxon>Petrotogales</taxon>
        <taxon>Petrotogaceae</taxon>
        <taxon>Defluviitoga</taxon>
    </lineage>
</organism>
<evidence type="ECO:0000256" key="6">
    <source>
        <dbReference type="RuleBase" id="RU003737"/>
    </source>
</evidence>
<comment type="similarity">
    <text evidence="6">Belongs to the Orn/Lys/Arg decarboxylase class-II family.</text>
</comment>
<feature type="domain" description="Orn/DAP/Arg decarboxylase 2 C-terminal" evidence="7">
    <location>
        <begin position="278"/>
        <end position="367"/>
    </location>
</feature>
<sequence length="419" mass="47645">MLKKIIPFSEQKIKEFANNTKTPFYLYYENGIRERIKTLQDAFSWAEFKEFFAIKATPNPRILSIVKEEGCGVDCSSMAELILAEKAGFKGDEILFTSNDTPLEEYEKALSLGATLNLDDIGHIDILKEHLHIPELVSIRYNPGGDFGNYIIGNLKESKFGVPKKDLIRGFEVLQKYGAKKFGLHIMAVSNELNPHNHIKVAEIMFNLVLEIHTNLGINFDFVDLGGGFGIPYKPDEKELDIYYVSSEIKKLYEKIILKNGINPPKIYMEHGRYITGPNGYLVTRVLHIKNSYKKYAGIDANSANLLRPAMYRAYHHITVLNKPLNITEAELYDVVGSLCENNDKLAEDRLLPKLEVGDILIFHDVGAHGHAMGFNYNGKLRSAEYLFTNDQSYELIRRAETLDDYFATLSCEKKDNLN</sequence>
<dbReference type="Pfam" id="PF00278">
    <property type="entry name" value="Orn_DAP_Arg_deC"/>
    <property type="match status" value="1"/>
</dbReference>
<accession>A0A0C7P480</accession>
<evidence type="ECO:0000313" key="10">
    <source>
        <dbReference type="Proteomes" id="UP000032809"/>
    </source>
</evidence>
<dbReference type="EC" id="4.1.1.20" evidence="9"/>
<protein>
    <submittedName>
        <fullName evidence="9">Diaminopimelate decarboxylase</fullName>
        <ecNumber evidence="9">4.1.1.20</ecNumber>
    </submittedName>
</protein>
<evidence type="ECO:0000313" key="9">
    <source>
        <dbReference type="EMBL" id="CEP79140.1"/>
    </source>
</evidence>
<evidence type="ECO:0000259" key="8">
    <source>
        <dbReference type="Pfam" id="PF02784"/>
    </source>
</evidence>
<proteinExistence type="inferred from homology"/>
<dbReference type="AlphaFoldDB" id="A0A0C7P480"/>
<dbReference type="Pfam" id="PF02784">
    <property type="entry name" value="Orn_Arg_deC_N"/>
    <property type="match status" value="1"/>
</dbReference>
<dbReference type="Proteomes" id="UP000032809">
    <property type="component" value="Chromosome I"/>
</dbReference>
<dbReference type="FunFam" id="3.20.20.10:FF:000003">
    <property type="entry name" value="Diaminopimelate decarboxylase"/>
    <property type="match status" value="1"/>
</dbReference>
<dbReference type="InterPro" id="IPR022644">
    <property type="entry name" value="De-COase2_N"/>
</dbReference>
<dbReference type="PANTHER" id="PTHR43727">
    <property type="entry name" value="DIAMINOPIMELATE DECARBOXYLASE"/>
    <property type="match status" value="1"/>
</dbReference>
<dbReference type="GO" id="GO:0009089">
    <property type="term" value="P:lysine biosynthetic process via diaminopimelate"/>
    <property type="evidence" value="ECO:0007669"/>
    <property type="project" value="InterPro"/>
</dbReference>
<dbReference type="STRING" id="1006576.DTL3_1858"/>
<feature type="active site" description="Proton donor" evidence="5">
    <location>
        <position position="340"/>
    </location>
</feature>
<dbReference type="PRINTS" id="PR01179">
    <property type="entry name" value="ODADCRBXLASE"/>
</dbReference>
<dbReference type="SUPFAM" id="SSF50621">
    <property type="entry name" value="Alanine racemase C-terminal domain-like"/>
    <property type="match status" value="1"/>
</dbReference>
<dbReference type="PATRIC" id="fig|1006576.9.peg.1850"/>
<evidence type="ECO:0000256" key="5">
    <source>
        <dbReference type="PIRSR" id="PIRSR600183-50"/>
    </source>
</evidence>
<comment type="cofactor">
    <cofactor evidence="1 5">
        <name>pyridoxal 5'-phosphate</name>
        <dbReference type="ChEBI" id="CHEBI:597326"/>
    </cofactor>
</comment>
<dbReference type="PRINTS" id="PR01181">
    <property type="entry name" value="DAPDCRBXLASE"/>
</dbReference>
<dbReference type="HOGENOM" id="CLU_026444_0_2_0"/>
<evidence type="ECO:0000256" key="2">
    <source>
        <dbReference type="ARBA" id="ARBA00022793"/>
    </source>
</evidence>
<reference evidence="10" key="1">
    <citation type="submission" date="2014-11" db="EMBL/GenBank/DDBJ databases">
        <authorList>
            <person name="Wibberg D."/>
        </authorList>
    </citation>
    <scope>NUCLEOTIDE SEQUENCE [LARGE SCALE GENOMIC DNA]</scope>
    <source>
        <strain evidence="10">L3</strain>
    </source>
</reference>
<dbReference type="GO" id="GO:0008836">
    <property type="term" value="F:diaminopimelate decarboxylase activity"/>
    <property type="evidence" value="ECO:0007669"/>
    <property type="project" value="UniProtKB-EC"/>
</dbReference>
<dbReference type="InterPro" id="IPR009006">
    <property type="entry name" value="Ala_racemase/Decarboxylase_C"/>
</dbReference>
<evidence type="ECO:0000259" key="7">
    <source>
        <dbReference type="Pfam" id="PF00278"/>
    </source>
</evidence>
<feature type="domain" description="Orn/DAP/Arg decarboxylase 2 N-terminal" evidence="8">
    <location>
        <begin position="32"/>
        <end position="276"/>
    </location>
</feature>
<dbReference type="InterPro" id="IPR000183">
    <property type="entry name" value="Orn/DAP/Arg_de-COase"/>
</dbReference>
<keyword evidence="10" id="KW-1185">Reference proteome</keyword>
<dbReference type="Gene3D" id="2.40.37.10">
    <property type="entry name" value="Lyase, Ornithine Decarboxylase, Chain A, domain 1"/>
    <property type="match status" value="1"/>
</dbReference>
<dbReference type="RefSeq" id="WP_045088462.1">
    <property type="nucleotide sequence ID" value="NZ_LN824141.1"/>
</dbReference>
<feature type="modified residue" description="N6-(pyridoxal phosphate)lysine" evidence="5">
    <location>
        <position position="55"/>
    </location>
</feature>
<gene>
    <name evidence="9" type="primary">lysA3</name>
    <name evidence="9" type="ORF">DTL3_1858</name>
</gene>
<keyword evidence="2" id="KW-0210">Decarboxylase</keyword>
<dbReference type="InterPro" id="IPR029066">
    <property type="entry name" value="PLP-binding_barrel"/>
</dbReference>
<evidence type="ECO:0000256" key="4">
    <source>
        <dbReference type="ARBA" id="ARBA00023239"/>
    </source>
</evidence>
<keyword evidence="3 5" id="KW-0663">Pyridoxal phosphate</keyword>
<dbReference type="Gene3D" id="3.20.20.10">
    <property type="entry name" value="Alanine racemase"/>
    <property type="match status" value="1"/>
</dbReference>